<keyword evidence="4" id="KW-1185">Reference proteome</keyword>
<dbReference type="Proteomes" id="UP000814176">
    <property type="component" value="Unassembled WGS sequence"/>
</dbReference>
<dbReference type="Gene3D" id="3.30.1370.110">
    <property type="match status" value="1"/>
</dbReference>
<dbReference type="SMART" id="SM00463">
    <property type="entry name" value="SMR"/>
    <property type="match status" value="1"/>
</dbReference>
<organism evidence="3 4">
    <name type="scientific">Rhodofomes roseus</name>
    <dbReference type="NCBI Taxonomy" id="34475"/>
    <lineage>
        <taxon>Eukaryota</taxon>
        <taxon>Fungi</taxon>
        <taxon>Dikarya</taxon>
        <taxon>Basidiomycota</taxon>
        <taxon>Agaricomycotina</taxon>
        <taxon>Agaricomycetes</taxon>
        <taxon>Polyporales</taxon>
        <taxon>Rhodofomes</taxon>
    </lineage>
</organism>
<dbReference type="RefSeq" id="XP_047773564.1">
    <property type="nucleotide sequence ID" value="XM_047926267.1"/>
</dbReference>
<dbReference type="PANTHER" id="PTHR47417">
    <property type="entry name" value="SMR DOMAIN-CONTAINING PROTEIN YPL199C"/>
    <property type="match status" value="1"/>
</dbReference>
<dbReference type="EMBL" id="JADCUA010000033">
    <property type="protein sequence ID" value="KAH9830212.1"/>
    <property type="molecule type" value="Genomic_DNA"/>
</dbReference>
<dbReference type="InterPro" id="IPR013899">
    <property type="entry name" value="DUF1771"/>
</dbReference>
<evidence type="ECO:0000313" key="3">
    <source>
        <dbReference type="EMBL" id="KAH9830212.1"/>
    </source>
</evidence>
<proteinExistence type="predicted"/>
<dbReference type="InterPro" id="IPR036063">
    <property type="entry name" value="Smr_dom_sf"/>
</dbReference>
<dbReference type="PROSITE" id="PS50828">
    <property type="entry name" value="SMR"/>
    <property type="match status" value="1"/>
</dbReference>
<evidence type="ECO:0000259" key="2">
    <source>
        <dbReference type="PROSITE" id="PS50828"/>
    </source>
</evidence>
<accession>A0ABQ8K0P8</accession>
<sequence length="293" mass="31953">MFAALLRSLKCGLCGAGEPEYESQQGPSPQEQYQDPCIPQHEAVYSPAQPQRLPPPNPQPSPPPSPKPECPLPSAPTRKPERPPARPQPDLQAYPGPHKVHLCRGSSTSTQNLDHGPEIRNNSDYQALRARAIEEGSKMAQCFEASHTAYESGEHARAKELSTQGNAYKAEMKRLNELASEWIFAKKNKGRALGEVDLHGLYVREAIPCAECAVEDARRRGDTKINLIVGIGRHSPQGVAKLKPAIEEWLQRQGLVVELDPKNSGVLIVNLDGLPTGAGPVLSADEISRCFDS</sequence>
<dbReference type="Pfam" id="PF08590">
    <property type="entry name" value="DUF1771"/>
    <property type="match status" value="1"/>
</dbReference>
<name>A0ABQ8K0P8_9APHY</name>
<reference evidence="3 4" key="1">
    <citation type="journal article" date="2021" name="Environ. Microbiol.">
        <title>Gene family expansions and transcriptome signatures uncover fungal adaptations to wood decay.</title>
        <authorList>
            <person name="Hage H."/>
            <person name="Miyauchi S."/>
            <person name="Viragh M."/>
            <person name="Drula E."/>
            <person name="Min B."/>
            <person name="Chaduli D."/>
            <person name="Navarro D."/>
            <person name="Favel A."/>
            <person name="Norest M."/>
            <person name="Lesage-Meessen L."/>
            <person name="Balint B."/>
            <person name="Merenyi Z."/>
            <person name="de Eugenio L."/>
            <person name="Morin E."/>
            <person name="Martinez A.T."/>
            <person name="Baldrian P."/>
            <person name="Stursova M."/>
            <person name="Martinez M.J."/>
            <person name="Novotny C."/>
            <person name="Magnuson J.K."/>
            <person name="Spatafora J.W."/>
            <person name="Maurice S."/>
            <person name="Pangilinan J."/>
            <person name="Andreopoulos W."/>
            <person name="LaButti K."/>
            <person name="Hundley H."/>
            <person name="Na H."/>
            <person name="Kuo A."/>
            <person name="Barry K."/>
            <person name="Lipzen A."/>
            <person name="Henrissat B."/>
            <person name="Riley R."/>
            <person name="Ahrendt S."/>
            <person name="Nagy L.G."/>
            <person name="Grigoriev I.V."/>
            <person name="Martin F."/>
            <person name="Rosso M.N."/>
        </authorList>
    </citation>
    <scope>NUCLEOTIDE SEQUENCE [LARGE SCALE GENOMIC DNA]</scope>
    <source>
        <strain evidence="3 4">CIRM-BRFM 1785</strain>
    </source>
</reference>
<gene>
    <name evidence="3" type="ORF">C8Q71DRAFT_824894</name>
</gene>
<protein>
    <recommendedName>
        <fullName evidence="2">Smr domain-containing protein</fullName>
    </recommendedName>
</protein>
<dbReference type="Pfam" id="PF01713">
    <property type="entry name" value="Smr"/>
    <property type="match status" value="1"/>
</dbReference>
<dbReference type="SMART" id="SM01162">
    <property type="entry name" value="DUF1771"/>
    <property type="match status" value="1"/>
</dbReference>
<feature type="compositionally biased region" description="Pro residues" evidence="1">
    <location>
        <begin position="52"/>
        <end position="74"/>
    </location>
</feature>
<feature type="compositionally biased region" description="Polar residues" evidence="1">
    <location>
        <begin position="22"/>
        <end position="33"/>
    </location>
</feature>
<evidence type="ECO:0000256" key="1">
    <source>
        <dbReference type="SAM" id="MobiDB-lite"/>
    </source>
</evidence>
<comment type="caution">
    <text evidence="3">The sequence shown here is derived from an EMBL/GenBank/DDBJ whole genome shotgun (WGS) entry which is preliminary data.</text>
</comment>
<dbReference type="GeneID" id="72006999"/>
<feature type="region of interest" description="Disordered" evidence="1">
    <location>
        <begin position="14"/>
        <end position="97"/>
    </location>
</feature>
<dbReference type="PANTHER" id="PTHR47417:SF1">
    <property type="entry name" value="SMR DOMAIN-CONTAINING PROTEIN YPL199C"/>
    <property type="match status" value="1"/>
</dbReference>
<feature type="domain" description="Smr" evidence="2">
    <location>
        <begin position="196"/>
        <end position="272"/>
    </location>
</feature>
<dbReference type="InterPro" id="IPR053020">
    <property type="entry name" value="Smr_domain_protein"/>
</dbReference>
<dbReference type="InterPro" id="IPR002625">
    <property type="entry name" value="Smr_dom"/>
</dbReference>
<evidence type="ECO:0000313" key="4">
    <source>
        <dbReference type="Proteomes" id="UP000814176"/>
    </source>
</evidence>
<dbReference type="SUPFAM" id="SSF160443">
    <property type="entry name" value="SMR domain-like"/>
    <property type="match status" value="1"/>
</dbReference>